<feature type="region of interest" description="Disordered" evidence="1">
    <location>
        <begin position="75"/>
        <end position="144"/>
    </location>
</feature>
<name>A0A3S5AGE7_9PLAT</name>
<accession>A0A3S5AGE7</accession>
<evidence type="ECO:0000313" key="2">
    <source>
        <dbReference type="EMBL" id="VEL36405.1"/>
    </source>
</evidence>
<evidence type="ECO:0000256" key="1">
    <source>
        <dbReference type="SAM" id="MobiDB-lite"/>
    </source>
</evidence>
<sequence>MVRDDVFGGPVDTHVASNIRPGTYLAEGSLQRTGSDTANTVAAGGGPIGPGSPTGSAGAGFGGLAIDSLEVSGGNRRGSFRSSFRRNNPASSTGVAGTTDQAQMGFDGHPTVGTTMLRQPLPVGENTFSNAALDSSPESKQYGQVSLAQARELSRPLM</sequence>
<keyword evidence="3" id="KW-1185">Reference proteome</keyword>
<feature type="compositionally biased region" description="Polar residues" evidence="1">
    <location>
        <begin position="126"/>
        <end position="144"/>
    </location>
</feature>
<evidence type="ECO:0000313" key="3">
    <source>
        <dbReference type="Proteomes" id="UP000784294"/>
    </source>
</evidence>
<dbReference type="AlphaFoldDB" id="A0A3S5AGE7"/>
<reference evidence="2" key="1">
    <citation type="submission" date="2018-11" db="EMBL/GenBank/DDBJ databases">
        <authorList>
            <consortium name="Pathogen Informatics"/>
        </authorList>
    </citation>
    <scope>NUCLEOTIDE SEQUENCE</scope>
</reference>
<proteinExistence type="predicted"/>
<gene>
    <name evidence="2" type="ORF">PXEA_LOCUS29845</name>
</gene>
<protein>
    <submittedName>
        <fullName evidence="2">Uncharacterized protein</fullName>
    </submittedName>
</protein>
<comment type="caution">
    <text evidence="2">The sequence shown here is derived from an EMBL/GenBank/DDBJ whole genome shotgun (WGS) entry which is preliminary data.</text>
</comment>
<organism evidence="2 3">
    <name type="scientific">Protopolystoma xenopodis</name>
    <dbReference type="NCBI Taxonomy" id="117903"/>
    <lineage>
        <taxon>Eukaryota</taxon>
        <taxon>Metazoa</taxon>
        <taxon>Spiralia</taxon>
        <taxon>Lophotrochozoa</taxon>
        <taxon>Platyhelminthes</taxon>
        <taxon>Monogenea</taxon>
        <taxon>Polyopisthocotylea</taxon>
        <taxon>Polystomatidea</taxon>
        <taxon>Polystomatidae</taxon>
        <taxon>Protopolystoma</taxon>
    </lineage>
</organism>
<feature type="region of interest" description="Disordered" evidence="1">
    <location>
        <begin position="30"/>
        <end position="63"/>
    </location>
</feature>
<feature type="compositionally biased region" description="Polar residues" evidence="1">
    <location>
        <begin position="30"/>
        <end position="40"/>
    </location>
</feature>
<dbReference type="Proteomes" id="UP000784294">
    <property type="component" value="Unassembled WGS sequence"/>
</dbReference>
<feature type="compositionally biased region" description="Polar residues" evidence="1">
    <location>
        <begin position="89"/>
        <end position="102"/>
    </location>
</feature>
<dbReference type="EMBL" id="CAAALY010252162">
    <property type="protein sequence ID" value="VEL36405.1"/>
    <property type="molecule type" value="Genomic_DNA"/>
</dbReference>